<organism evidence="3 5">
    <name type="scientific">Wallemia mellicola</name>
    <dbReference type="NCBI Taxonomy" id="1708541"/>
    <lineage>
        <taxon>Eukaryota</taxon>
        <taxon>Fungi</taxon>
        <taxon>Dikarya</taxon>
        <taxon>Basidiomycota</taxon>
        <taxon>Wallemiomycotina</taxon>
        <taxon>Wallemiomycetes</taxon>
        <taxon>Wallemiales</taxon>
        <taxon>Wallemiaceae</taxon>
        <taxon>Wallemia</taxon>
    </lineage>
</organism>
<sequence length="124" mass="13910">MVGIEELNPCAVGSTIEWRIKENKGAPSNESTNKLKENGMHFNDKLQQSQQFHNPHINAKLISWVGVDEYASNVDIYSEYSHRDSSAAAIAAKQRERSTEKANTSSKRTNISFTNAKANKSRKQ</sequence>
<dbReference type="Proteomes" id="UP000310685">
    <property type="component" value="Unassembled WGS sequence"/>
</dbReference>
<dbReference type="EMBL" id="SPRC01000002">
    <property type="protein sequence ID" value="TIB82354.1"/>
    <property type="molecule type" value="Genomic_DNA"/>
</dbReference>
<dbReference type="InterPro" id="IPR012479">
    <property type="entry name" value="SAP30BP"/>
</dbReference>
<evidence type="ECO:0000313" key="3">
    <source>
        <dbReference type="EMBL" id="TIC63942.1"/>
    </source>
</evidence>
<evidence type="ECO:0000313" key="4">
    <source>
        <dbReference type="Proteomes" id="UP000310685"/>
    </source>
</evidence>
<feature type="compositionally biased region" description="Polar residues" evidence="1">
    <location>
        <begin position="101"/>
        <end position="118"/>
    </location>
</feature>
<dbReference type="GO" id="GO:0006355">
    <property type="term" value="P:regulation of DNA-templated transcription"/>
    <property type="evidence" value="ECO:0007669"/>
    <property type="project" value="InterPro"/>
</dbReference>
<evidence type="ECO:0000313" key="2">
    <source>
        <dbReference type="EMBL" id="TIB82354.1"/>
    </source>
</evidence>
<evidence type="ECO:0000256" key="1">
    <source>
        <dbReference type="SAM" id="MobiDB-lite"/>
    </source>
</evidence>
<protein>
    <submittedName>
        <fullName evidence="3">Uncharacterized protein</fullName>
    </submittedName>
</protein>
<gene>
    <name evidence="3" type="ORF">E3Q01_03056</name>
    <name evidence="2" type="ORF">E3Q22_00311</name>
</gene>
<feature type="region of interest" description="Disordered" evidence="1">
    <location>
        <begin position="86"/>
        <end position="124"/>
    </location>
</feature>
<evidence type="ECO:0000313" key="5">
    <source>
        <dbReference type="Proteomes" id="UP000310708"/>
    </source>
</evidence>
<dbReference type="AlphaFoldDB" id="A0A4T0TF99"/>
<name>A0A4T0TF99_9BASI</name>
<dbReference type="EMBL" id="SPRX01000040">
    <property type="protein sequence ID" value="TIC63942.1"/>
    <property type="molecule type" value="Genomic_DNA"/>
</dbReference>
<dbReference type="Pfam" id="PF07818">
    <property type="entry name" value="HCNGP"/>
    <property type="match status" value="1"/>
</dbReference>
<dbReference type="Proteomes" id="UP000310708">
    <property type="component" value="Unassembled WGS sequence"/>
</dbReference>
<accession>A0A4T0TF99</accession>
<comment type="caution">
    <text evidence="3">The sequence shown here is derived from an EMBL/GenBank/DDBJ whole genome shotgun (WGS) entry which is preliminary data.</text>
</comment>
<reference evidence="4 5" key="1">
    <citation type="submission" date="2019-03" db="EMBL/GenBank/DDBJ databases">
        <title>Sequencing 25 genomes of Wallemia mellicola.</title>
        <authorList>
            <person name="Gostincar C."/>
        </authorList>
    </citation>
    <scope>NUCLEOTIDE SEQUENCE [LARGE SCALE GENOMIC DNA]</scope>
    <source>
        <strain evidence="2 4">EXF-6152</strain>
        <strain evidence="3 5">EXF-757</strain>
    </source>
</reference>
<proteinExistence type="predicted"/>